<keyword evidence="23" id="KW-1185">Reference proteome</keyword>
<keyword evidence="5" id="KW-0812">Transmembrane</keyword>
<dbReference type="Proteomes" id="UP001732720">
    <property type="component" value="Chromosome 13"/>
</dbReference>
<name>A0A8B7VJP5_CASCN</name>
<dbReference type="SUPFAM" id="SSF48317">
    <property type="entry name" value="Acid phosphatase/Vanadium-dependent haloperoxidase"/>
    <property type="match status" value="1"/>
</dbReference>
<proteinExistence type="inferred from homology"/>
<dbReference type="GO" id="GO:0005637">
    <property type="term" value="C:nuclear inner membrane"/>
    <property type="evidence" value="ECO:0007669"/>
    <property type="project" value="UniProtKB-SubCell"/>
</dbReference>
<evidence type="ECO:0000256" key="6">
    <source>
        <dbReference type="ARBA" id="ARBA00022801"/>
    </source>
</evidence>
<evidence type="ECO:0000256" key="16">
    <source>
        <dbReference type="ARBA" id="ARBA00040581"/>
    </source>
</evidence>
<dbReference type="CTD" id="403313"/>
<comment type="catalytic activity">
    <reaction evidence="18">
        <text>presqualene phosphate + H2O = presqualene alcohol + phosphate</text>
        <dbReference type="Rhea" id="RHEA:68024"/>
        <dbReference type="ChEBI" id="CHEBI:15377"/>
        <dbReference type="ChEBI" id="CHEBI:43474"/>
        <dbReference type="ChEBI" id="CHEBI:176803"/>
        <dbReference type="ChEBI" id="CHEBI:176962"/>
    </reaction>
    <physiologicalReaction direction="left-to-right" evidence="18">
        <dbReference type="Rhea" id="RHEA:68025"/>
    </physiologicalReaction>
</comment>
<comment type="similarity">
    <text evidence="4">Belongs to the PA-phosphatase related phosphoesterase family.</text>
</comment>
<dbReference type="InterPro" id="IPR000326">
    <property type="entry name" value="PAP2/HPO"/>
</dbReference>
<evidence type="ECO:0000256" key="18">
    <source>
        <dbReference type="ARBA" id="ARBA00047907"/>
    </source>
</evidence>
<evidence type="ECO:0000256" key="20">
    <source>
        <dbReference type="ARBA" id="ARBA00048426"/>
    </source>
</evidence>
<evidence type="ECO:0000256" key="10">
    <source>
        <dbReference type="ARBA" id="ARBA00023136"/>
    </source>
</evidence>
<dbReference type="RefSeq" id="XP_020030785.1">
    <property type="nucleotide sequence ID" value="XM_020175196.1"/>
</dbReference>
<keyword evidence="8" id="KW-1133">Transmembrane helix</keyword>
<keyword evidence="9" id="KW-0443">Lipid metabolism</keyword>
<evidence type="ECO:0000256" key="13">
    <source>
        <dbReference type="ARBA" id="ARBA00036169"/>
    </source>
</evidence>
<dbReference type="InterPro" id="IPR036938">
    <property type="entry name" value="PAP2/HPO_sf"/>
</dbReference>
<evidence type="ECO:0000256" key="1">
    <source>
        <dbReference type="ARBA" id="ARBA00001611"/>
    </source>
</evidence>
<dbReference type="EC" id="3.6.1.68" evidence="15"/>
<dbReference type="GO" id="GO:0006629">
    <property type="term" value="P:lipid metabolic process"/>
    <property type="evidence" value="ECO:0007669"/>
    <property type="project" value="UniProtKB-KW"/>
</dbReference>
<evidence type="ECO:0000256" key="15">
    <source>
        <dbReference type="ARBA" id="ARBA00038898"/>
    </source>
</evidence>
<keyword evidence="6" id="KW-0378">Hydrolase</keyword>
<evidence type="ECO:0000256" key="7">
    <source>
        <dbReference type="ARBA" id="ARBA00022824"/>
    </source>
</evidence>
<evidence type="ECO:0000256" key="14">
    <source>
        <dbReference type="ARBA" id="ARBA00036255"/>
    </source>
</evidence>
<comment type="catalytic activity">
    <reaction evidence="21">
        <text>(2E,6E,10E)-geranylgeranyl diphosphate + H2O = (2E,6E,10E)-geranylgeranyl phosphate + phosphate + H(+)</text>
        <dbReference type="Rhea" id="RHEA:68008"/>
        <dbReference type="ChEBI" id="CHEBI:15377"/>
        <dbReference type="ChEBI" id="CHEBI:15378"/>
        <dbReference type="ChEBI" id="CHEBI:43474"/>
        <dbReference type="ChEBI" id="CHEBI:58756"/>
        <dbReference type="ChEBI" id="CHEBI:144936"/>
    </reaction>
    <physiologicalReaction direction="left-to-right" evidence="21">
        <dbReference type="Rhea" id="RHEA:68009"/>
    </physiologicalReaction>
</comment>
<evidence type="ECO:0000256" key="2">
    <source>
        <dbReference type="ARBA" id="ARBA00004477"/>
    </source>
</evidence>
<evidence type="ECO:0000256" key="4">
    <source>
        <dbReference type="ARBA" id="ARBA00008816"/>
    </source>
</evidence>
<dbReference type="Pfam" id="PF01569">
    <property type="entry name" value="PAP2"/>
    <property type="match status" value="1"/>
</dbReference>
<dbReference type="PANTHER" id="PTHR14969">
    <property type="entry name" value="SPHINGOSINE-1-PHOSPHATE PHOSPHOHYDROLASE"/>
    <property type="match status" value="1"/>
</dbReference>
<comment type="catalytic activity">
    <reaction evidence="13">
        <text>(2E)-geranyl phosphate + H2O = (2E)-geraniol + phosphate</text>
        <dbReference type="Rhea" id="RHEA:68020"/>
        <dbReference type="ChEBI" id="CHEBI:15377"/>
        <dbReference type="ChEBI" id="CHEBI:17447"/>
        <dbReference type="ChEBI" id="CHEBI:43474"/>
        <dbReference type="ChEBI" id="CHEBI:88107"/>
    </reaction>
    <physiologicalReaction direction="left-to-right" evidence="13">
        <dbReference type="Rhea" id="RHEA:68021"/>
    </physiologicalReaction>
</comment>
<comment type="catalytic activity">
    <reaction evidence="14">
        <text>(2E,6E,10E)-geranylgeranyl phosphate + H2O = (2E,6E,10E)-geranylgeraniol + phosphate</text>
        <dbReference type="Rhea" id="RHEA:68016"/>
        <dbReference type="ChEBI" id="CHEBI:15377"/>
        <dbReference type="ChEBI" id="CHEBI:43474"/>
        <dbReference type="ChEBI" id="CHEBI:46762"/>
        <dbReference type="ChEBI" id="CHEBI:144936"/>
    </reaction>
    <physiologicalReaction direction="left-to-right" evidence="14">
        <dbReference type="Rhea" id="RHEA:68017"/>
    </physiologicalReaction>
</comment>
<protein>
    <recommendedName>
        <fullName evidence="16">Polyisoprenoid diphosphate/phosphate phosphohydrolase PLPP6</fullName>
        <ecNumber evidence="15">3.6.1.68</ecNumber>
    </recommendedName>
    <alternativeName>
        <fullName evidence="17">Phospholipid phosphatase 6</fullName>
    </alternativeName>
</protein>
<dbReference type="KEGG" id="ccan:109693711"/>
<keyword evidence="11" id="KW-0539">Nucleus</keyword>
<keyword evidence="10" id="KW-0472">Membrane</keyword>
<evidence type="ECO:0000256" key="3">
    <source>
        <dbReference type="ARBA" id="ARBA00004540"/>
    </source>
</evidence>
<evidence type="ECO:0000313" key="24">
    <source>
        <dbReference type="RefSeq" id="XP_020030785.1"/>
    </source>
</evidence>
<comment type="catalytic activity">
    <reaction evidence="20">
        <text>(2E,6E)-farnesyl diphosphate + H2O = (2E,6E)-farnesyl phosphate + phosphate + H(+)</text>
        <dbReference type="Rhea" id="RHEA:48128"/>
        <dbReference type="ChEBI" id="CHEBI:15377"/>
        <dbReference type="ChEBI" id="CHEBI:15378"/>
        <dbReference type="ChEBI" id="CHEBI:43474"/>
        <dbReference type="ChEBI" id="CHEBI:88226"/>
        <dbReference type="ChEBI" id="CHEBI:175763"/>
    </reaction>
    <physiologicalReaction direction="left-to-right" evidence="20">
        <dbReference type="Rhea" id="RHEA:48129"/>
    </physiologicalReaction>
</comment>
<comment type="catalytic activity">
    <reaction evidence="1">
        <text>1,2-dihexadecanoyl-sn-glycero-3-phosphate + H2O = 1,2-dihexadecanoyl-sn-glycerol + phosphate</text>
        <dbReference type="Rhea" id="RHEA:43236"/>
        <dbReference type="ChEBI" id="CHEBI:15377"/>
        <dbReference type="ChEBI" id="CHEBI:43474"/>
        <dbReference type="ChEBI" id="CHEBI:72859"/>
        <dbReference type="ChEBI" id="CHEBI:82929"/>
    </reaction>
    <physiologicalReaction direction="left-to-right" evidence="1">
        <dbReference type="Rhea" id="RHEA:43237"/>
    </physiologicalReaction>
</comment>
<comment type="catalytic activity">
    <reaction evidence="19">
        <text>presqualene diphosphate + H2O = presqualene phosphate + phosphate + H(+)</text>
        <dbReference type="Rhea" id="RHEA:67968"/>
        <dbReference type="ChEBI" id="CHEBI:15377"/>
        <dbReference type="ChEBI" id="CHEBI:15378"/>
        <dbReference type="ChEBI" id="CHEBI:43474"/>
        <dbReference type="ChEBI" id="CHEBI:57310"/>
        <dbReference type="ChEBI" id="CHEBI:176803"/>
    </reaction>
    <physiologicalReaction direction="left-to-right" evidence="19">
        <dbReference type="Rhea" id="RHEA:67969"/>
    </physiologicalReaction>
</comment>
<comment type="catalytic activity">
    <reaction evidence="12">
        <text>(2E,6E)-farnesyl phosphate + H2O = (2E,6E)-farnesol + phosphate</text>
        <dbReference type="Rhea" id="RHEA:48132"/>
        <dbReference type="ChEBI" id="CHEBI:15377"/>
        <dbReference type="ChEBI" id="CHEBI:16619"/>
        <dbReference type="ChEBI" id="CHEBI:43474"/>
        <dbReference type="ChEBI" id="CHEBI:88226"/>
    </reaction>
    <physiologicalReaction direction="left-to-right" evidence="12">
        <dbReference type="Rhea" id="RHEA:48133"/>
    </physiologicalReaction>
</comment>
<keyword evidence="7" id="KW-0256">Endoplasmic reticulum</keyword>
<evidence type="ECO:0000256" key="8">
    <source>
        <dbReference type="ARBA" id="ARBA00022989"/>
    </source>
</evidence>
<dbReference type="AlphaFoldDB" id="A0A8B7VJP5"/>
<evidence type="ECO:0000256" key="22">
    <source>
        <dbReference type="ARBA" id="ARBA00049227"/>
    </source>
</evidence>
<evidence type="ECO:0000313" key="23">
    <source>
        <dbReference type="Proteomes" id="UP001732720"/>
    </source>
</evidence>
<sequence>MSPPGVTIARSRAPLPAPPGWQCGSGRGCRAGKPLVCGRVPGSPAAMLSPRRSVQGRPQGASTASSNSGGPGSPAHGGGGRFEFQALLSSRAAGTDPACARLRACESPVHRRGSFPLAAAGPAQAPPPPLPEEDRIALNPSFLGIALRSLLAIDLWLSKKLGVCAGESSSWGSVRPLMKLLEISGHGILWLLGTFYCLCRSDSWAGREVLMNLLFAQLLDLGLVALIKGLVRRRRPAHNQMDMFCTLSVDKYSFPSGHATRAALMSRFILNHLVLAIPLRVLMILWAFIVGLSRVMLGRHNVTDVAVGFFLGYMQYSIVDYFWLSPHNVPVLFVLWNQQ</sequence>
<organism evidence="24">
    <name type="scientific">Castor canadensis</name>
    <name type="common">American beaver</name>
    <dbReference type="NCBI Taxonomy" id="51338"/>
    <lineage>
        <taxon>Eukaryota</taxon>
        <taxon>Metazoa</taxon>
        <taxon>Chordata</taxon>
        <taxon>Craniata</taxon>
        <taxon>Vertebrata</taxon>
        <taxon>Euteleostomi</taxon>
        <taxon>Mammalia</taxon>
        <taxon>Eutheria</taxon>
        <taxon>Euarchontoglires</taxon>
        <taxon>Glires</taxon>
        <taxon>Rodentia</taxon>
        <taxon>Castorimorpha</taxon>
        <taxon>Castoridae</taxon>
        <taxon>Castor</taxon>
    </lineage>
</organism>
<evidence type="ECO:0000256" key="19">
    <source>
        <dbReference type="ARBA" id="ARBA00048331"/>
    </source>
</evidence>
<gene>
    <name evidence="24" type="primary">Plpp6</name>
</gene>
<evidence type="ECO:0000256" key="21">
    <source>
        <dbReference type="ARBA" id="ARBA00048595"/>
    </source>
</evidence>
<comment type="subcellular location">
    <subcellularLocation>
        <location evidence="2">Endoplasmic reticulum membrane</location>
        <topology evidence="2">Multi-pass membrane protein</topology>
    </subcellularLocation>
    <subcellularLocation>
        <location evidence="3">Nucleus inner membrane</location>
    </subcellularLocation>
</comment>
<evidence type="ECO:0000256" key="9">
    <source>
        <dbReference type="ARBA" id="ARBA00023098"/>
    </source>
</evidence>
<dbReference type="PANTHER" id="PTHR14969:SF18">
    <property type="entry name" value="POLYISOPRENOID DIPHOSPHATE_PHOSPHATE PHOSPHOHYDROLASE PLPP6"/>
    <property type="match status" value="1"/>
</dbReference>
<evidence type="ECO:0000256" key="5">
    <source>
        <dbReference type="ARBA" id="ARBA00022692"/>
    </source>
</evidence>
<dbReference type="CDD" id="cd03391">
    <property type="entry name" value="PAP2_containing_2_like"/>
    <property type="match status" value="1"/>
</dbReference>
<evidence type="ECO:0000256" key="11">
    <source>
        <dbReference type="ARBA" id="ARBA00023242"/>
    </source>
</evidence>
<dbReference type="SMART" id="SM00014">
    <property type="entry name" value="acidPPc"/>
    <property type="match status" value="1"/>
</dbReference>
<dbReference type="OrthoDB" id="10266771at2759"/>
<dbReference type="GeneID" id="109693711"/>
<reference evidence="24" key="1">
    <citation type="submission" date="2025-08" db="UniProtKB">
        <authorList>
            <consortium name="RefSeq"/>
        </authorList>
    </citation>
    <scope>IDENTIFICATION</scope>
    <source>
        <tissue evidence="24">Leukocyte</tissue>
    </source>
</reference>
<dbReference type="GO" id="GO:0005789">
    <property type="term" value="C:endoplasmic reticulum membrane"/>
    <property type="evidence" value="ECO:0007669"/>
    <property type="project" value="UniProtKB-SubCell"/>
</dbReference>
<dbReference type="Gene3D" id="1.20.144.10">
    <property type="entry name" value="Phosphatidic acid phosphatase type 2/haloperoxidase"/>
    <property type="match status" value="1"/>
</dbReference>
<dbReference type="GO" id="GO:0042392">
    <property type="term" value="F:sphingosine-1-phosphate phosphatase activity"/>
    <property type="evidence" value="ECO:0007669"/>
    <property type="project" value="TreeGrafter"/>
</dbReference>
<accession>A0A8B7VJP5</accession>
<evidence type="ECO:0000256" key="12">
    <source>
        <dbReference type="ARBA" id="ARBA00036036"/>
    </source>
</evidence>
<evidence type="ECO:0000256" key="17">
    <source>
        <dbReference type="ARBA" id="ARBA00042093"/>
    </source>
</evidence>
<comment type="catalytic activity">
    <reaction evidence="22">
        <text>(2E)-geranyl diphosphate + H2O = (2E)-geranyl phosphate + phosphate + H(+)</text>
        <dbReference type="Rhea" id="RHEA:47944"/>
        <dbReference type="ChEBI" id="CHEBI:15377"/>
        <dbReference type="ChEBI" id="CHEBI:15378"/>
        <dbReference type="ChEBI" id="CHEBI:43474"/>
        <dbReference type="ChEBI" id="CHEBI:58057"/>
        <dbReference type="ChEBI" id="CHEBI:88107"/>
        <dbReference type="EC" id="3.6.1.68"/>
    </reaction>
    <physiologicalReaction direction="left-to-right" evidence="22">
        <dbReference type="Rhea" id="RHEA:47945"/>
    </physiologicalReaction>
</comment>